<dbReference type="InterPro" id="IPR031790">
    <property type="entry name" value="Znf-NOSIP"/>
</dbReference>
<evidence type="ECO:0000256" key="4">
    <source>
        <dbReference type="SAM" id="Coils"/>
    </source>
</evidence>
<dbReference type="PIRSF" id="PIRSF023577">
    <property type="entry name" value="ENOS_interacting"/>
    <property type="match status" value="1"/>
</dbReference>
<comment type="caution">
    <text evidence="6">The sequence shown here is derived from an EMBL/GenBank/DDBJ whole genome shotgun (WGS) entry which is preliminary data.</text>
</comment>
<evidence type="ECO:0000313" key="6">
    <source>
        <dbReference type="EMBL" id="KAG2487116.1"/>
    </source>
</evidence>
<evidence type="ECO:0000256" key="1">
    <source>
        <dbReference type="ARBA" id="ARBA00004123"/>
    </source>
</evidence>
<sequence>MGGQRHSKNAGVMGAESLSYAERKAMGFGTIKERLGKDSLGNYDDCCLTLMEAKDPVVTPHGYLYSKEAILQNLLQQKKSIKRNTEAYEAAQAAKAQKELEKQAIEREAALIAFDRRNHLGVSEGVAAKLEAAIVQEAAAMSDRASGKDGARSVIAIKQNEERAKGLKAFWMPSCAPAAEAKVDKPDTDTRCPAGGQKLRMKDLVAIKWTPVPEGESGKHMDPITKQTFTNSSKLVVLAPTGDVMLKETYEKCVKPEGQYGGKRIKEKDVIELKTGGTGFAARDGDRVQTEKYFQMGMGNGLRDHRGQNASARSLGGLVFMN</sequence>
<comment type="similarity">
    <text evidence="3">Belongs to the NOSIP family.</text>
</comment>
<evidence type="ECO:0000259" key="5">
    <source>
        <dbReference type="Pfam" id="PF15906"/>
    </source>
</evidence>
<proteinExistence type="inferred from homology"/>
<comment type="subcellular location">
    <subcellularLocation>
        <location evidence="1 3">Nucleus</location>
    </subcellularLocation>
</comment>
<dbReference type="CDD" id="cd16661">
    <property type="entry name" value="RING-Ubox1_NOSIP"/>
    <property type="match status" value="1"/>
</dbReference>
<gene>
    <name evidence="6" type="ORF">HYH03_014229</name>
</gene>
<reference evidence="6" key="1">
    <citation type="journal article" date="2020" name="bioRxiv">
        <title>Comparative genomics of Chlamydomonas.</title>
        <authorList>
            <person name="Craig R.J."/>
            <person name="Hasan A.R."/>
            <person name="Ness R.W."/>
            <person name="Keightley P.D."/>
        </authorList>
    </citation>
    <scope>NUCLEOTIDE SEQUENCE</scope>
    <source>
        <strain evidence="6">CCAP 11/70</strain>
    </source>
</reference>
<dbReference type="PANTHER" id="PTHR13063">
    <property type="entry name" value="ENOS INTERACTING PROTEIN"/>
    <property type="match status" value="1"/>
</dbReference>
<dbReference type="OrthoDB" id="116827at2759"/>
<evidence type="ECO:0000313" key="7">
    <source>
        <dbReference type="Proteomes" id="UP000612055"/>
    </source>
</evidence>
<keyword evidence="4" id="KW-0175">Coiled coil</keyword>
<name>A0A835XRW4_9CHLO</name>
<evidence type="ECO:0000256" key="3">
    <source>
        <dbReference type="PIRNR" id="PIRNR023577"/>
    </source>
</evidence>
<organism evidence="6 7">
    <name type="scientific">Edaphochlamys debaryana</name>
    <dbReference type="NCBI Taxonomy" id="47281"/>
    <lineage>
        <taxon>Eukaryota</taxon>
        <taxon>Viridiplantae</taxon>
        <taxon>Chlorophyta</taxon>
        <taxon>core chlorophytes</taxon>
        <taxon>Chlorophyceae</taxon>
        <taxon>CS clade</taxon>
        <taxon>Chlamydomonadales</taxon>
        <taxon>Chlamydomonadales incertae sedis</taxon>
        <taxon>Edaphochlamys</taxon>
    </lineage>
</organism>
<dbReference type="GO" id="GO:0061630">
    <property type="term" value="F:ubiquitin protein ligase activity"/>
    <property type="evidence" value="ECO:0007669"/>
    <property type="project" value="InterPro"/>
</dbReference>
<feature type="domain" description="Nitric oxide synthase-interacting protein zinc-finger" evidence="5">
    <location>
        <begin position="23"/>
        <end position="78"/>
    </location>
</feature>
<evidence type="ECO:0000256" key="2">
    <source>
        <dbReference type="ARBA" id="ARBA00023242"/>
    </source>
</evidence>
<dbReference type="AlphaFoldDB" id="A0A835XRW4"/>
<dbReference type="Pfam" id="PF15906">
    <property type="entry name" value="zf-NOSIP"/>
    <property type="match status" value="1"/>
</dbReference>
<feature type="coiled-coil region" evidence="4">
    <location>
        <begin position="71"/>
        <end position="108"/>
    </location>
</feature>
<dbReference type="InterPro" id="IPR016818">
    <property type="entry name" value="NOSIP"/>
</dbReference>
<dbReference type="PANTHER" id="PTHR13063:SF10">
    <property type="entry name" value="NITRIC OXIDE SYNTHASE-INTERACTING PROTEIN"/>
    <property type="match status" value="1"/>
</dbReference>
<protein>
    <recommendedName>
        <fullName evidence="5">Nitric oxide synthase-interacting protein zinc-finger domain-containing protein</fullName>
    </recommendedName>
</protein>
<dbReference type="EMBL" id="JAEHOE010000101">
    <property type="protein sequence ID" value="KAG2487116.1"/>
    <property type="molecule type" value="Genomic_DNA"/>
</dbReference>
<dbReference type="Proteomes" id="UP000612055">
    <property type="component" value="Unassembled WGS sequence"/>
</dbReference>
<dbReference type="GO" id="GO:0005634">
    <property type="term" value="C:nucleus"/>
    <property type="evidence" value="ECO:0007669"/>
    <property type="project" value="UniProtKB-SubCell"/>
</dbReference>
<accession>A0A835XRW4</accession>
<keyword evidence="7" id="KW-1185">Reference proteome</keyword>
<keyword evidence="2 3" id="KW-0539">Nucleus</keyword>